<gene>
    <name evidence="3" type="ORF">BCR36DRAFT_413703</name>
</gene>
<organism evidence="3 4">
    <name type="scientific">Piromyces finnis</name>
    <dbReference type="NCBI Taxonomy" id="1754191"/>
    <lineage>
        <taxon>Eukaryota</taxon>
        <taxon>Fungi</taxon>
        <taxon>Fungi incertae sedis</taxon>
        <taxon>Chytridiomycota</taxon>
        <taxon>Chytridiomycota incertae sedis</taxon>
        <taxon>Neocallimastigomycetes</taxon>
        <taxon>Neocallimastigales</taxon>
        <taxon>Neocallimastigaceae</taxon>
        <taxon>Piromyces</taxon>
    </lineage>
</organism>
<proteinExistence type="predicted"/>
<dbReference type="EMBL" id="MCFH01000031">
    <property type="protein sequence ID" value="ORX47353.1"/>
    <property type="molecule type" value="Genomic_DNA"/>
</dbReference>
<sequence length="415" mass="46249">MEITQKIKLIRVVIVITMFLSYPYLSFYGIILSAIILYGLNKGSVFLFKFAYIVYIIQTIVQISVFIKLIAVLFDSENTQYADMLKLNKYNKPKLIASAVYSGLYILLMLFLIINFYILANKSTEYIADSNITNEYINQNVQSDDLPAYTPEANILPPYSPPLSTSNLNNNNSNNNSNNLQMINNTMNNSSILPYPPTNDEVNTNTNPFISYPPPPSPPSQTIPVPMPIVSYPPSSQPNQAMNIPISMPMNNTSLPYPSYGTVPINRNIVLSANDNSTLSSNNPFIIECPPQRNSLEDLNGNSTTVNNINNTSNDISPYPQNDDDASIIIMPIKEVPYLPEQLTTPVNINATENESNVQLNTNTRIHNSHSNISTNDDFTSVDITTVLPSEVLHNNNANAQHNNQLASPPPYSHY</sequence>
<accession>A0A1Y1V663</accession>
<evidence type="ECO:0000256" key="1">
    <source>
        <dbReference type="SAM" id="MobiDB-lite"/>
    </source>
</evidence>
<feature type="region of interest" description="Disordered" evidence="1">
    <location>
        <begin position="160"/>
        <end position="221"/>
    </location>
</feature>
<evidence type="ECO:0000256" key="2">
    <source>
        <dbReference type="SAM" id="Phobius"/>
    </source>
</evidence>
<comment type="caution">
    <text evidence="3">The sequence shown here is derived from an EMBL/GenBank/DDBJ whole genome shotgun (WGS) entry which is preliminary data.</text>
</comment>
<name>A0A1Y1V663_9FUNG</name>
<dbReference type="OrthoDB" id="10661595at2759"/>
<evidence type="ECO:0000313" key="4">
    <source>
        <dbReference type="Proteomes" id="UP000193719"/>
    </source>
</evidence>
<dbReference type="AlphaFoldDB" id="A0A1Y1V663"/>
<keyword evidence="4" id="KW-1185">Reference proteome</keyword>
<keyword evidence="2" id="KW-1133">Transmembrane helix</keyword>
<evidence type="ECO:0000313" key="3">
    <source>
        <dbReference type="EMBL" id="ORX47353.1"/>
    </source>
</evidence>
<protein>
    <submittedName>
        <fullName evidence="3">Uncharacterized protein</fullName>
    </submittedName>
</protein>
<reference evidence="3 4" key="1">
    <citation type="submission" date="2016-08" db="EMBL/GenBank/DDBJ databases">
        <title>Genomes of anaerobic fungi encode conserved fungal cellulosomes for biomass hydrolysis.</title>
        <authorList>
            <consortium name="DOE Joint Genome Institute"/>
            <person name="Haitjema C.H."/>
            <person name="Gilmore S.P."/>
            <person name="Henske J.K."/>
            <person name="Solomon K.V."/>
            <person name="De Groot R."/>
            <person name="Kuo A."/>
            <person name="Mondo S.J."/>
            <person name="Salamov A.A."/>
            <person name="Labutti K."/>
            <person name="Zhao Z."/>
            <person name="Chiniquy J."/>
            <person name="Barry K."/>
            <person name="Brewer H.M."/>
            <person name="Purvine S.O."/>
            <person name="Wright A.T."/>
            <person name="Boxma B."/>
            <person name="Van Alen T."/>
            <person name="Hackstein J.H."/>
            <person name="Baker S.E."/>
            <person name="Grigoriev I.V."/>
            <person name="O'Malley M.A."/>
        </authorList>
    </citation>
    <scope>NUCLEOTIDE SEQUENCE [LARGE SCALE GENOMIC DNA]</scope>
    <source>
        <strain evidence="4">finn</strain>
    </source>
</reference>
<dbReference type="Proteomes" id="UP000193719">
    <property type="component" value="Unassembled WGS sequence"/>
</dbReference>
<feature type="transmembrane region" description="Helical" evidence="2">
    <location>
        <begin position="52"/>
        <end position="74"/>
    </location>
</feature>
<feature type="compositionally biased region" description="Pro residues" evidence="1">
    <location>
        <begin position="211"/>
        <end position="221"/>
    </location>
</feature>
<keyword evidence="2" id="KW-0812">Transmembrane</keyword>
<keyword evidence="2" id="KW-0472">Membrane</keyword>
<reference evidence="3 4" key="2">
    <citation type="submission" date="2016-08" db="EMBL/GenBank/DDBJ databases">
        <title>Pervasive Adenine N6-methylation of Active Genes in Fungi.</title>
        <authorList>
            <consortium name="DOE Joint Genome Institute"/>
            <person name="Mondo S.J."/>
            <person name="Dannebaum R.O."/>
            <person name="Kuo R.C."/>
            <person name="Labutti K."/>
            <person name="Haridas S."/>
            <person name="Kuo A."/>
            <person name="Salamov A."/>
            <person name="Ahrendt S.R."/>
            <person name="Lipzen A."/>
            <person name="Sullivan W."/>
            <person name="Andreopoulos W.B."/>
            <person name="Clum A."/>
            <person name="Lindquist E."/>
            <person name="Daum C."/>
            <person name="Ramamoorthy G.K."/>
            <person name="Gryganskyi A."/>
            <person name="Culley D."/>
            <person name="Magnuson J.K."/>
            <person name="James T.Y."/>
            <person name="O'Malley M.A."/>
            <person name="Stajich J.E."/>
            <person name="Spatafora J.W."/>
            <person name="Visel A."/>
            <person name="Grigoriev I.V."/>
        </authorList>
    </citation>
    <scope>NUCLEOTIDE SEQUENCE [LARGE SCALE GENOMIC DNA]</scope>
    <source>
        <strain evidence="4">finn</strain>
    </source>
</reference>
<feature type="compositionally biased region" description="Low complexity" evidence="1">
    <location>
        <begin position="164"/>
        <end position="190"/>
    </location>
</feature>
<feature type="transmembrane region" description="Helical" evidence="2">
    <location>
        <begin position="95"/>
        <end position="120"/>
    </location>
</feature>
<feature type="transmembrane region" description="Helical" evidence="2">
    <location>
        <begin position="12"/>
        <end position="40"/>
    </location>
</feature>